<organism evidence="5 6">
    <name type="scientific">Tsuneonella flava</name>
    <dbReference type="NCBI Taxonomy" id="2055955"/>
    <lineage>
        <taxon>Bacteria</taxon>
        <taxon>Pseudomonadati</taxon>
        <taxon>Pseudomonadota</taxon>
        <taxon>Alphaproteobacteria</taxon>
        <taxon>Sphingomonadales</taxon>
        <taxon>Erythrobacteraceae</taxon>
        <taxon>Tsuneonella</taxon>
    </lineage>
</organism>
<evidence type="ECO:0000313" key="5">
    <source>
        <dbReference type="EMBL" id="QSB46094.1"/>
    </source>
</evidence>
<keyword evidence="1" id="KW-0805">Transcription regulation</keyword>
<dbReference type="InterPro" id="IPR002577">
    <property type="entry name" value="HTH_HxlR"/>
</dbReference>
<name>A0ABX7KF33_9SPHN</name>
<keyword evidence="3" id="KW-0804">Transcription</keyword>
<evidence type="ECO:0000313" key="6">
    <source>
        <dbReference type="Proteomes" id="UP000663637"/>
    </source>
</evidence>
<gene>
    <name evidence="5" type="ORF">IDJ81_07545</name>
</gene>
<proteinExistence type="predicted"/>
<protein>
    <submittedName>
        <fullName evidence="5">Helix-turn-helix transcriptional regulator</fullName>
    </submittedName>
</protein>
<evidence type="ECO:0000256" key="2">
    <source>
        <dbReference type="ARBA" id="ARBA00023125"/>
    </source>
</evidence>
<dbReference type="PROSITE" id="PS51118">
    <property type="entry name" value="HTH_HXLR"/>
    <property type="match status" value="1"/>
</dbReference>
<dbReference type="PANTHER" id="PTHR33204">
    <property type="entry name" value="TRANSCRIPTIONAL REGULATOR, MARR FAMILY"/>
    <property type="match status" value="1"/>
</dbReference>
<sequence length="192" mass="20609">MLIVRELLLGPRRFSQLRTALPKISARVLTERLEGLERHGVIERQEVTEPVPARFYALTEWGMAAEPAILALCRWGLSARAHDPGIGVSPVAAVLSLKANYKGADGGDPITVGLEIGDARFVARLGETMEVERGDPAEAQIVLSADRPMPILAAFYRQTGLSNLAGSLSARGDIAAAQAAIARFAFPDRLTP</sequence>
<dbReference type="Pfam" id="PF01638">
    <property type="entry name" value="HxlR"/>
    <property type="match status" value="1"/>
</dbReference>
<dbReference type="InterPro" id="IPR036388">
    <property type="entry name" value="WH-like_DNA-bd_sf"/>
</dbReference>
<reference evidence="5 6" key="1">
    <citation type="submission" date="2020-09" db="EMBL/GenBank/DDBJ databases">
        <title>Complete genome sequence of altererythrobacter flavus SS-21NJ, isolated from Dongying oil sludge in Shandong province.</title>
        <authorList>
            <person name="Sun S."/>
            <person name="Zhang Z."/>
        </authorList>
    </citation>
    <scope>NUCLEOTIDE SEQUENCE [LARGE SCALE GENOMIC DNA]</scope>
    <source>
        <strain evidence="5 6">SS-21NJ</strain>
    </source>
</reference>
<evidence type="ECO:0000259" key="4">
    <source>
        <dbReference type="PROSITE" id="PS51118"/>
    </source>
</evidence>
<dbReference type="Gene3D" id="1.10.10.10">
    <property type="entry name" value="Winged helix-like DNA-binding domain superfamily/Winged helix DNA-binding domain"/>
    <property type="match status" value="1"/>
</dbReference>
<evidence type="ECO:0000256" key="1">
    <source>
        <dbReference type="ARBA" id="ARBA00023015"/>
    </source>
</evidence>
<accession>A0ABX7KF33</accession>
<dbReference type="PANTHER" id="PTHR33204:SF18">
    <property type="entry name" value="TRANSCRIPTIONAL REGULATORY PROTEIN"/>
    <property type="match status" value="1"/>
</dbReference>
<feature type="domain" description="HTH hxlR-type" evidence="4">
    <location>
        <begin position="1"/>
        <end position="84"/>
    </location>
</feature>
<evidence type="ECO:0000256" key="3">
    <source>
        <dbReference type="ARBA" id="ARBA00023163"/>
    </source>
</evidence>
<dbReference type="Proteomes" id="UP000663637">
    <property type="component" value="Chromosome"/>
</dbReference>
<keyword evidence="2" id="KW-0238">DNA-binding</keyword>
<dbReference type="SUPFAM" id="SSF46785">
    <property type="entry name" value="Winged helix' DNA-binding domain"/>
    <property type="match status" value="1"/>
</dbReference>
<dbReference type="EMBL" id="CP061510">
    <property type="protein sequence ID" value="QSB46094.1"/>
    <property type="molecule type" value="Genomic_DNA"/>
</dbReference>
<keyword evidence="6" id="KW-1185">Reference proteome</keyword>
<dbReference type="InterPro" id="IPR036390">
    <property type="entry name" value="WH_DNA-bd_sf"/>
</dbReference>